<feature type="compositionally biased region" description="Polar residues" evidence="1">
    <location>
        <begin position="48"/>
        <end position="65"/>
    </location>
</feature>
<feature type="transmembrane region" description="Helical" evidence="2">
    <location>
        <begin position="650"/>
        <end position="669"/>
    </location>
</feature>
<feature type="transmembrane region" description="Helical" evidence="2">
    <location>
        <begin position="331"/>
        <end position="352"/>
    </location>
</feature>
<feature type="transmembrane region" description="Helical" evidence="2">
    <location>
        <begin position="169"/>
        <end position="190"/>
    </location>
</feature>
<dbReference type="RefSeq" id="WP_353397104.1">
    <property type="nucleotide sequence ID" value="NZ_BAABWU010000002.1"/>
</dbReference>
<feature type="transmembrane region" description="Helical" evidence="2">
    <location>
        <begin position="724"/>
        <end position="746"/>
    </location>
</feature>
<feature type="transmembrane region" description="Helical" evidence="2">
    <location>
        <begin position="196"/>
        <end position="215"/>
    </location>
</feature>
<feature type="region of interest" description="Disordered" evidence="1">
    <location>
        <begin position="48"/>
        <end position="148"/>
    </location>
</feature>
<keyword evidence="2" id="KW-0472">Membrane</keyword>
<dbReference type="EMBL" id="BAABWU010000002">
    <property type="protein sequence ID" value="GAA6195239.1"/>
    <property type="molecule type" value="Genomic_DNA"/>
</dbReference>
<name>A0ABQ0AH82_9RHOB</name>
<organism evidence="3 4">
    <name type="scientific">Pseudophaeobacter arcticus</name>
    <dbReference type="NCBI Taxonomy" id="385492"/>
    <lineage>
        <taxon>Bacteria</taxon>
        <taxon>Pseudomonadati</taxon>
        <taxon>Pseudomonadota</taxon>
        <taxon>Alphaproteobacteria</taxon>
        <taxon>Rhodobacterales</taxon>
        <taxon>Paracoccaceae</taxon>
        <taxon>Pseudophaeobacter</taxon>
    </lineage>
</organism>
<feature type="transmembrane region" description="Helical" evidence="2">
    <location>
        <begin position="309"/>
        <end position="325"/>
    </location>
</feature>
<gene>
    <name evidence="3" type="ORF">NBRC116598_06830</name>
</gene>
<dbReference type="InterPro" id="IPR014600">
    <property type="entry name" value="UCP035905_mem"/>
</dbReference>
<feature type="transmembrane region" description="Helical" evidence="2">
    <location>
        <begin position="461"/>
        <end position="479"/>
    </location>
</feature>
<feature type="transmembrane region" description="Helical" evidence="2">
    <location>
        <begin position="572"/>
        <end position="590"/>
    </location>
</feature>
<keyword evidence="2" id="KW-1133">Transmembrane helix</keyword>
<evidence type="ECO:0000256" key="2">
    <source>
        <dbReference type="SAM" id="Phobius"/>
    </source>
</evidence>
<feature type="transmembrane region" description="Helical" evidence="2">
    <location>
        <begin position="689"/>
        <end position="712"/>
    </location>
</feature>
<feature type="transmembrane region" description="Helical" evidence="2">
    <location>
        <begin position="359"/>
        <end position="379"/>
    </location>
</feature>
<evidence type="ECO:0000256" key="1">
    <source>
        <dbReference type="SAM" id="MobiDB-lite"/>
    </source>
</evidence>
<feature type="transmembrane region" description="Helical" evidence="2">
    <location>
        <begin position="236"/>
        <end position="259"/>
    </location>
</feature>
<feature type="transmembrane region" description="Helical" evidence="2">
    <location>
        <begin position="539"/>
        <end position="560"/>
    </location>
</feature>
<dbReference type="Pfam" id="PF10101">
    <property type="entry name" value="DUF2339"/>
    <property type="match status" value="1"/>
</dbReference>
<accession>A0ABQ0AH82</accession>
<comment type="caution">
    <text evidence="3">The sequence shown here is derived from an EMBL/GenBank/DDBJ whole genome shotgun (WGS) entry which is preliminary data.</text>
</comment>
<feature type="transmembrane region" description="Helical" evidence="2">
    <location>
        <begin position="610"/>
        <end position="643"/>
    </location>
</feature>
<feature type="transmembrane region" description="Helical" evidence="2">
    <location>
        <begin position="752"/>
        <end position="772"/>
    </location>
</feature>
<evidence type="ECO:0000313" key="3">
    <source>
        <dbReference type="EMBL" id="GAA6195239.1"/>
    </source>
</evidence>
<feature type="transmembrane region" description="Helical" evidence="2">
    <location>
        <begin position="855"/>
        <end position="876"/>
    </location>
</feature>
<proteinExistence type="predicted"/>
<feature type="transmembrane region" description="Helical" evidence="2">
    <location>
        <begin position="500"/>
        <end position="519"/>
    </location>
</feature>
<dbReference type="PANTHER" id="PTHR38434">
    <property type="entry name" value="BLL2549 PROTEIN"/>
    <property type="match status" value="1"/>
</dbReference>
<feature type="transmembrane region" description="Helical" evidence="2">
    <location>
        <begin position="407"/>
        <end position="424"/>
    </location>
</feature>
<keyword evidence="2" id="KW-0812">Transmembrane</keyword>
<dbReference type="Proteomes" id="UP001441944">
    <property type="component" value="Unassembled WGS sequence"/>
</dbReference>
<dbReference type="PIRSF" id="PIRSF035905">
    <property type="entry name" value="UCP035905_mp"/>
    <property type="match status" value="1"/>
</dbReference>
<protein>
    <submittedName>
        <fullName evidence="3">DUF2339 domain-containing protein</fullName>
    </submittedName>
</protein>
<feature type="transmembrane region" description="Helical" evidence="2">
    <location>
        <begin position="820"/>
        <end position="843"/>
    </location>
</feature>
<sequence length="982" mass="104885">MLDFSLVLIGLLGLVFLLGVPYLLVSHTRLKSQVRDLDAKVRALQNSASGKQVSADLQTPEQQPNAAAKPAVPWGKAPDDATEAPQIEEQAADVRAAEDSTVSGPFVAPAETDQNVEDFASVTPREPSAPAPLSETRADPSSDPAQPPRAFVLRRDLVEALSGWLRENWVLVAGAASLALAGLFMVQYGVENGLLTPFWRVMASLGFGVALILGAETIRRRMGDVTDGAAQHLPSALAGAGVVTLFAGLLSARVMYQLIDPGPSFVALCLVSLLALVLGWFYGAFLTALGLLGASAVPFLVGGQSQDAWMLYYYFALIATVGLGVDTVKRWAWISGLALAAPLTACLLLYLSEGGEPHFLTALLAITAAAVILPGRSLWPCHGGPAVVEVILPKQGRRTYPEFPTRISAVAICAAAAAALLVAVQADQAAVVVFALLTLVTLLLANVLWMRHAPALFDHALVPGLAILVVVLLEGLNFGPLFREFTAAITRPPETPAPQILWLLVAIAALGSGLAYLRMQWSLTGPDGESQEPEAYSSANLPIFWALCAASFAPALLLILEFTWRPAAVHGLYTWALVVLTMAAGMTFLTERAARGPRGGQREMRVALLAISALTLIAFALFLVLAQTALTLALAVMVLLVVLIDRKYDLPGLALFVQIAVAVIVYRLVLDPGVTWALDRDYIDEGWQYVTPLSQIALGFLGSLALLGAGWFLTRQQLREKTTLVLESAATLIGAVFFAVVILRLLPEQMRYSHAGIGLMATVWVASLVNQLHRLRLSGRFSALLRGILILGYGVAALGCIGGLLVFANPLLASGEIVRGPLILDSLAAAYLPLAAICAAAALRLDHLNRWVRTGFGLAASVLAVIYITLEIRRFWRGNNLSLPGVIDAELYSYTVALLVASGGVLMLAFWRRSDLLRRLAMAGVVLTIAKVFLVDMSGLSGLTRVFSFMGLGLALVGLAWLNRIMNAQWDKGKIQPEKQEA</sequence>
<feature type="transmembrane region" description="Helical" evidence="2">
    <location>
        <begin position="431"/>
        <end position="449"/>
    </location>
</feature>
<evidence type="ECO:0000313" key="4">
    <source>
        <dbReference type="Proteomes" id="UP001441944"/>
    </source>
</evidence>
<feature type="transmembrane region" description="Helical" evidence="2">
    <location>
        <begin position="265"/>
        <end position="297"/>
    </location>
</feature>
<dbReference type="InterPro" id="IPR019286">
    <property type="entry name" value="DUF2339_TM"/>
</dbReference>
<keyword evidence="4" id="KW-1185">Reference proteome</keyword>
<reference evidence="3 4" key="1">
    <citation type="submission" date="2024-04" db="EMBL/GenBank/DDBJ databases">
        <title>Draft genome sequence of Pseudophaeobacter arcticus NBRC 116598.</title>
        <authorList>
            <person name="Miyakawa T."/>
            <person name="Kusuya Y."/>
            <person name="Miura T."/>
        </authorList>
    </citation>
    <scope>NUCLEOTIDE SEQUENCE [LARGE SCALE GENOMIC DNA]</scope>
    <source>
        <strain evidence="3 4">SU-CL00105</strain>
    </source>
</reference>
<feature type="transmembrane region" description="Helical" evidence="2">
    <location>
        <begin position="784"/>
        <end position="808"/>
    </location>
</feature>
<dbReference type="PANTHER" id="PTHR38434:SF1">
    <property type="entry name" value="BLL2549 PROTEIN"/>
    <property type="match status" value="1"/>
</dbReference>
<feature type="transmembrane region" description="Helical" evidence="2">
    <location>
        <begin position="920"/>
        <end position="940"/>
    </location>
</feature>
<feature type="transmembrane region" description="Helical" evidence="2">
    <location>
        <begin position="6"/>
        <end position="25"/>
    </location>
</feature>
<feature type="transmembrane region" description="Helical" evidence="2">
    <location>
        <begin position="946"/>
        <end position="962"/>
    </location>
</feature>
<feature type="transmembrane region" description="Helical" evidence="2">
    <location>
        <begin position="891"/>
        <end position="911"/>
    </location>
</feature>